<dbReference type="Pfam" id="PF05199">
    <property type="entry name" value="GMC_oxred_C"/>
    <property type="match status" value="1"/>
</dbReference>
<comment type="cofactor">
    <cofactor evidence="1 5">
        <name>FAD</name>
        <dbReference type="ChEBI" id="CHEBI:57692"/>
    </cofactor>
</comment>
<dbReference type="GO" id="GO:0050660">
    <property type="term" value="F:flavin adenine dinucleotide binding"/>
    <property type="evidence" value="ECO:0007669"/>
    <property type="project" value="InterPro"/>
</dbReference>
<comment type="caution">
    <text evidence="9">The sequence shown here is derived from an EMBL/GenBank/DDBJ whole genome shotgun (WGS) entry which is preliminary data.</text>
</comment>
<evidence type="ECO:0000256" key="2">
    <source>
        <dbReference type="ARBA" id="ARBA00010790"/>
    </source>
</evidence>
<dbReference type="PIRSF" id="PIRSF000137">
    <property type="entry name" value="Alcohol_oxidase"/>
    <property type="match status" value="1"/>
</dbReference>
<dbReference type="AlphaFoldDB" id="A0A1X0XYW2"/>
<keyword evidence="10" id="KW-1185">Reference proteome</keyword>
<dbReference type="EMBL" id="MZZM01000025">
    <property type="protein sequence ID" value="ORJ57988.1"/>
    <property type="molecule type" value="Genomic_DNA"/>
</dbReference>
<feature type="binding site" evidence="5">
    <location>
        <position position="446"/>
    </location>
    <ligand>
        <name>substrate</name>
    </ligand>
</feature>
<dbReference type="SUPFAM" id="SSF54373">
    <property type="entry name" value="FAD-linked reductases, C-terminal domain"/>
    <property type="match status" value="1"/>
</dbReference>
<organism evidence="9 10">
    <name type="scientific">Mycobacterium simiae</name>
    <name type="common">Mycobacterium habana</name>
    <dbReference type="NCBI Taxonomy" id="1784"/>
    <lineage>
        <taxon>Bacteria</taxon>
        <taxon>Bacillati</taxon>
        <taxon>Actinomycetota</taxon>
        <taxon>Actinomycetes</taxon>
        <taxon>Mycobacteriales</taxon>
        <taxon>Mycobacteriaceae</taxon>
        <taxon>Mycobacterium</taxon>
        <taxon>Mycobacterium simiae complex</taxon>
    </lineage>
</organism>
<sequence>MPTLQHNADVIVVGAGSAGAAVTRRLVDHGLTVLLLEAGGPDTNPAIADPARMFELWSSPDDWAYQTVPQAQACDRRLNWPRGKVVGGSSSLNAMIYVRGARFDYDHWAYLGNAGWSWADVLPVFRRMEDYDGGASELHGVGGPLHVLTRYRPDPVQRSVMAGFAELGLPVNKDYNSGVLDGVSSMALTIKDGRRHSTAAAYLRPIETNPNLTVLTGAHARRLTMDGGRCVGVQWLRGGRLESATAALEVVVSAGTIESPRLLMMSGIGDAGHLRAVGIPVTADLPGVGRNLHDHVLAPVVLTTEQTIAPPAPGLPLAQTHLWARSRPGLLTPDVQPIVFGFPLYSEAWMTGPENGISLLAGMVRPNSRGSIRLTGPNPEDPLLIDPATFTCSEDLAALVFAVELCRQAHGAEAMRGYGFREQYPGPQVRSGAALSEYVRRTAMTYHHQVGTCKMGVDAASVVDPQLRVYGVEGLRVADASIMPAVTSGNTNAPSVLIGERAADFVLTAAGLLTSEHADFGLDEARR</sequence>
<protein>
    <submittedName>
        <fullName evidence="9">Oxidoreductase</fullName>
    </submittedName>
</protein>
<proteinExistence type="inferred from homology"/>
<gene>
    <name evidence="9" type="ORF">B5M45_20675</name>
</gene>
<dbReference type="InterPro" id="IPR012132">
    <property type="entry name" value="GMC_OxRdtase"/>
</dbReference>
<evidence type="ECO:0000256" key="6">
    <source>
        <dbReference type="RuleBase" id="RU003968"/>
    </source>
</evidence>
<feature type="domain" description="Glucose-methanol-choline oxidoreductase N-terminal" evidence="8">
    <location>
        <begin position="255"/>
        <end position="269"/>
    </location>
</feature>
<dbReference type="GO" id="GO:0016614">
    <property type="term" value="F:oxidoreductase activity, acting on CH-OH group of donors"/>
    <property type="evidence" value="ECO:0007669"/>
    <property type="project" value="InterPro"/>
</dbReference>
<dbReference type="Gene3D" id="3.50.50.60">
    <property type="entry name" value="FAD/NAD(P)-binding domain"/>
    <property type="match status" value="1"/>
</dbReference>
<dbReference type="PROSITE" id="PS00624">
    <property type="entry name" value="GMC_OXRED_2"/>
    <property type="match status" value="1"/>
</dbReference>
<dbReference type="InterPro" id="IPR000172">
    <property type="entry name" value="GMC_OxRdtase_N"/>
</dbReference>
<evidence type="ECO:0000256" key="1">
    <source>
        <dbReference type="ARBA" id="ARBA00001974"/>
    </source>
</evidence>
<evidence type="ECO:0000256" key="3">
    <source>
        <dbReference type="ARBA" id="ARBA00022630"/>
    </source>
</evidence>
<name>A0A1X0XYW2_MYCSI</name>
<evidence type="ECO:0000313" key="10">
    <source>
        <dbReference type="Proteomes" id="UP000193040"/>
    </source>
</evidence>
<dbReference type="PANTHER" id="PTHR11552:SF147">
    <property type="entry name" value="CHOLINE DEHYDROGENASE, MITOCHONDRIAL"/>
    <property type="match status" value="1"/>
</dbReference>
<feature type="binding site" evidence="5">
    <location>
        <position position="85"/>
    </location>
    <ligand>
        <name>FAD</name>
        <dbReference type="ChEBI" id="CHEBI:57692"/>
    </ligand>
</feature>
<comment type="similarity">
    <text evidence="2 6">Belongs to the GMC oxidoreductase family.</text>
</comment>
<keyword evidence="4 5" id="KW-0274">FAD</keyword>
<evidence type="ECO:0000256" key="5">
    <source>
        <dbReference type="PIRSR" id="PIRSR000137-2"/>
    </source>
</evidence>
<feature type="domain" description="Glucose-methanol-choline oxidoreductase N-terminal" evidence="7">
    <location>
        <begin position="83"/>
        <end position="106"/>
    </location>
</feature>
<dbReference type="SUPFAM" id="SSF51905">
    <property type="entry name" value="FAD/NAD(P)-binding domain"/>
    <property type="match status" value="1"/>
</dbReference>
<evidence type="ECO:0000313" key="9">
    <source>
        <dbReference type="EMBL" id="ORJ57988.1"/>
    </source>
</evidence>
<dbReference type="Pfam" id="PF00732">
    <property type="entry name" value="GMC_oxred_N"/>
    <property type="match status" value="1"/>
</dbReference>
<dbReference type="PROSITE" id="PS00623">
    <property type="entry name" value="GMC_OXRED_1"/>
    <property type="match status" value="1"/>
</dbReference>
<dbReference type="InterPro" id="IPR036188">
    <property type="entry name" value="FAD/NAD-bd_sf"/>
</dbReference>
<dbReference type="InterPro" id="IPR007867">
    <property type="entry name" value="GMC_OxRtase_C"/>
</dbReference>
<dbReference type="PANTHER" id="PTHR11552">
    <property type="entry name" value="GLUCOSE-METHANOL-CHOLINE GMC OXIDOREDUCTASE"/>
    <property type="match status" value="1"/>
</dbReference>
<dbReference type="Gene3D" id="3.30.560.10">
    <property type="entry name" value="Glucose Oxidase, domain 3"/>
    <property type="match status" value="1"/>
</dbReference>
<accession>A0A1X0XYW2</accession>
<dbReference type="Proteomes" id="UP000193040">
    <property type="component" value="Unassembled WGS sequence"/>
</dbReference>
<dbReference type="RefSeq" id="WP_084952494.1">
    <property type="nucleotide sequence ID" value="NZ_MZZM01000025.1"/>
</dbReference>
<keyword evidence="3 6" id="KW-0285">Flavoprotein</keyword>
<reference evidence="9 10" key="1">
    <citation type="submission" date="2017-03" db="EMBL/GenBank/DDBJ databases">
        <title>Genomic insights into Mycobacterium simiae human colonization.</title>
        <authorList>
            <person name="Steffani J.L."/>
            <person name="Brunck M.E."/>
            <person name="Cruz E."/>
            <person name="Montiel R."/>
            <person name="Barona F."/>
        </authorList>
    </citation>
    <scope>NUCLEOTIDE SEQUENCE [LARGE SCALE GENOMIC DNA]</scope>
    <source>
        <strain evidence="9 10">MsiGto</strain>
    </source>
</reference>
<evidence type="ECO:0000259" key="7">
    <source>
        <dbReference type="PROSITE" id="PS00623"/>
    </source>
</evidence>
<evidence type="ECO:0000256" key="4">
    <source>
        <dbReference type="ARBA" id="ARBA00022827"/>
    </source>
</evidence>
<evidence type="ECO:0000259" key="8">
    <source>
        <dbReference type="PROSITE" id="PS00624"/>
    </source>
</evidence>